<evidence type="ECO:0000313" key="2">
    <source>
        <dbReference type="Proteomes" id="UP000006728"/>
    </source>
</evidence>
<dbReference type="Pfam" id="PF00990">
    <property type="entry name" value="GGDEF"/>
    <property type="match status" value="1"/>
</dbReference>
<proteinExistence type="predicted"/>
<dbReference type="Pfam" id="PF00563">
    <property type="entry name" value="EAL"/>
    <property type="match status" value="1"/>
</dbReference>
<dbReference type="RefSeq" id="WP_011873899.1">
    <property type="nucleotide sequence ID" value="NC_009142.1"/>
</dbReference>
<dbReference type="InterPro" id="IPR001633">
    <property type="entry name" value="EAL_dom"/>
</dbReference>
<dbReference type="InterPro" id="IPR000014">
    <property type="entry name" value="PAS"/>
</dbReference>
<reference evidence="1 2" key="1">
    <citation type="journal article" date="2007" name="Nat. Biotechnol.">
        <title>Complete genome sequence of the erythromycin-producing bacterium Saccharopolyspora erythraea NRRL23338.</title>
        <authorList>
            <person name="Oliynyk M."/>
            <person name="Samborskyy M."/>
            <person name="Lester J.B."/>
            <person name="Mironenko T."/>
            <person name="Scott N."/>
            <person name="Dickens S."/>
            <person name="Haydock S.F."/>
            <person name="Leadlay P.F."/>
        </authorList>
    </citation>
    <scope>NUCLEOTIDE SEQUENCE [LARGE SCALE GENOMIC DNA]</scope>
    <source>
        <strain evidence="2">ATCC 11635 / DSM 40517 / JCM 4748 / NBRC 13426 / NCIMB 8594 / NRRL 2338</strain>
    </source>
</reference>
<organism evidence="1 2">
    <name type="scientific">Saccharopolyspora erythraea (strain ATCC 11635 / DSM 40517 / JCM 4748 / NBRC 13426 / NCIMB 8594 / NRRL 2338)</name>
    <dbReference type="NCBI Taxonomy" id="405948"/>
    <lineage>
        <taxon>Bacteria</taxon>
        <taxon>Bacillati</taxon>
        <taxon>Actinomycetota</taxon>
        <taxon>Actinomycetes</taxon>
        <taxon>Pseudonocardiales</taxon>
        <taxon>Pseudonocardiaceae</taxon>
        <taxon>Saccharopolyspora</taxon>
    </lineage>
</organism>
<dbReference type="PROSITE" id="PS50113">
    <property type="entry name" value="PAC"/>
    <property type="match status" value="1"/>
</dbReference>
<dbReference type="InterPro" id="IPR035919">
    <property type="entry name" value="EAL_sf"/>
</dbReference>
<dbReference type="InterPro" id="IPR052155">
    <property type="entry name" value="Biofilm_reg_signaling"/>
</dbReference>
<protein>
    <submittedName>
        <fullName evidence="1">PAS:GGDEF</fullName>
    </submittedName>
</protein>
<dbReference type="eggNOG" id="COG5002">
    <property type="taxonomic scope" value="Bacteria"/>
</dbReference>
<dbReference type="InterPro" id="IPR013656">
    <property type="entry name" value="PAS_4"/>
</dbReference>
<dbReference type="PANTHER" id="PTHR44757:SF2">
    <property type="entry name" value="BIOFILM ARCHITECTURE MAINTENANCE PROTEIN MBAA"/>
    <property type="match status" value="1"/>
</dbReference>
<dbReference type="SMART" id="SM00052">
    <property type="entry name" value="EAL"/>
    <property type="match status" value="1"/>
</dbReference>
<dbReference type="HOGENOM" id="CLU_000445_70_20_11"/>
<dbReference type="PROSITE" id="PS50887">
    <property type="entry name" value="GGDEF"/>
    <property type="match status" value="1"/>
</dbReference>
<dbReference type="Gene3D" id="3.30.70.270">
    <property type="match status" value="1"/>
</dbReference>
<dbReference type="NCBIfam" id="TIGR00229">
    <property type="entry name" value="sensory_box"/>
    <property type="match status" value="3"/>
</dbReference>
<dbReference type="Gene3D" id="3.30.450.20">
    <property type="entry name" value="PAS domain"/>
    <property type="match status" value="3"/>
</dbReference>
<keyword evidence="2" id="KW-1185">Reference proteome</keyword>
<dbReference type="Pfam" id="PF13426">
    <property type="entry name" value="PAS_9"/>
    <property type="match status" value="1"/>
</dbReference>
<dbReference type="SMART" id="SM00091">
    <property type="entry name" value="PAS"/>
    <property type="match status" value="3"/>
</dbReference>
<dbReference type="PROSITE" id="PS50883">
    <property type="entry name" value="EAL"/>
    <property type="match status" value="1"/>
</dbReference>
<dbReference type="KEGG" id="sen:SACE_2969"/>
<dbReference type="EMBL" id="AM420293">
    <property type="protein sequence ID" value="CAM02247.1"/>
    <property type="molecule type" value="Genomic_DNA"/>
</dbReference>
<accession>A4FDX2</accession>
<dbReference type="CDD" id="cd01949">
    <property type="entry name" value="GGDEF"/>
    <property type="match status" value="1"/>
</dbReference>
<sequence>MEVDPGGEIRSGSGLEREFLDLALSMHGAVRWTYDFASDEVTWAEGMDSLLGVPRAGHAELSRRLRGLVEPLVVSARTTPLWEDFDLEQPVDTAEDGQRLLHFHARAHGEGTRTSGLIGLVRNVTGAHRDRQALSDLADRYRLLAELSPDAICVHQDNIIRYVNPAMGTILGAQSPAQLLGRPVTDFVAPDSIPQMRKRIRSLEAPGATTPRAEAELRRIDGTTVPVELVAVHTTWEGSSAVQVVGRDVSAQKTAEETLRFQAALVQHVSNAIIATDRSGIVTSWNPAAEAVYGIAEEEALARHVADLVGAPLQPEELVSSGGVTEALHRRSDGAALVIRISAAEMDSGFVLVCADETARRRAEQDFATVVAALDEGVVVVGRSGVIESANPASQRILGAPASQIIGTRPTSWPTFDESGAAMRPEEQPSSLAQWTGEPENSRVVRLVRPDGRSVWLSLTSRSLTPQDRPPHMVVTSFTDITDSRAARERLEYEATHDPLTGLANRTLALRHLAVSRDRTRAIAVLFIDLDNFKLINDSLGHGVGDDVLRIVGERLFRTSREEDLVGRLGGDEFVVLVHDESDDDVLRELATGLLAALTEPIHVQGRQLHVNGSIGIVLSRPGDTRAGPELLRDADVAMYQAKTRGGGRYEFFDVELRESMQRSMVLEQDLRHAVQQDQLWVAYQRVVDLRDERTVGVEGLLRWTHPVHGTVSPGEFIPLAEQSDLINSIGAHMLRMATRQVAAERERGGEGLRLNANLSPRQLDDPYLQVLVKQALTDAGLPAHALCLEVTENAIMHDPAASARVLSSLRELGVRLAIDDFGTGYSSLAQLRRLPLDTLKIDRSFVTDLDSSEELRVMINSIVAMAHAVGLDVVAEGVETARQLDLLGEVGCDQAQGFYLGRPGPIERLRDHW</sequence>
<dbReference type="InterPro" id="IPR043128">
    <property type="entry name" value="Rev_trsase/Diguanyl_cyclase"/>
</dbReference>
<dbReference type="InterPro" id="IPR000160">
    <property type="entry name" value="GGDEF_dom"/>
</dbReference>
<dbReference type="CDD" id="cd01948">
    <property type="entry name" value="EAL"/>
    <property type="match status" value="1"/>
</dbReference>
<dbReference type="InterPro" id="IPR029787">
    <property type="entry name" value="Nucleotide_cyclase"/>
</dbReference>
<evidence type="ECO:0000313" key="1">
    <source>
        <dbReference type="EMBL" id="CAM02247.1"/>
    </source>
</evidence>
<dbReference type="PANTHER" id="PTHR44757">
    <property type="entry name" value="DIGUANYLATE CYCLASE DGCP"/>
    <property type="match status" value="1"/>
</dbReference>
<dbReference type="Pfam" id="PF08448">
    <property type="entry name" value="PAS_4"/>
    <property type="match status" value="1"/>
</dbReference>
<dbReference type="eggNOG" id="COG5001">
    <property type="taxonomic scope" value="Bacteria"/>
</dbReference>
<dbReference type="Pfam" id="PF00989">
    <property type="entry name" value="PAS"/>
    <property type="match status" value="1"/>
</dbReference>
<name>A4FDX2_SACEN</name>
<dbReference type="NCBIfam" id="TIGR00254">
    <property type="entry name" value="GGDEF"/>
    <property type="match status" value="1"/>
</dbReference>
<dbReference type="AlphaFoldDB" id="A4FDX2"/>
<dbReference type="GO" id="GO:0006355">
    <property type="term" value="P:regulation of DNA-templated transcription"/>
    <property type="evidence" value="ECO:0007669"/>
    <property type="project" value="InterPro"/>
</dbReference>
<dbReference type="SUPFAM" id="SSF141868">
    <property type="entry name" value="EAL domain-like"/>
    <property type="match status" value="1"/>
</dbReference>
<dbReference type="InterPro" id="IPR013767">
    <property type="entry name" value="PAS_fold"/>
</dbReference>
<dbReference type="Proteomes" id="UP000006728">
    <property type="component" value="Chromosome"/>
</dbReference>
<gene>
    <name evidence="1" type="ordered locus">SACE_2969</name>
</gene>
<dbReference type="Gene3D" id="3.20.20.450">
    <property type="entry name" value="EAL domain"/>
    <property type="match status" value="1"/>
</dbReference>
<dbReference type="InterPro" id="IPR000700">
    <property type="entry name" value="PAS-assoc_C"/>
</dbReference>
<dbReference type="CDD" id="cd00130">
    <property type="entry name" value="PAS"/>
    <property type="match status" value="3"/>
</dbReference>
<dbReference type="SUPFAM" id="SSF55785">
    <property type="entry name" value="PYP-like sensor domain (PAS domain)"/>
    <property type="match status" value="3"/>
</dbReference>
<dbReference type="SUPFAM" id="SSF55073">
    <property type="entry name" value="Nucleotide cyclase"/>
    <property type="match status" value="1"/>
</dbReference>
<dbReference type="STRING" id="405948.SACE_2969"/>
<dbReference type="PROSITE" id="PS50112">
    <property type="entry name" value="PAS"/>
    <property type="match status" value="2"/>
</dbReference>
<dbReference type="SMART" id="SM00267">
    <property type="entry name" value="GGDEF"/>
    <property type="match status" value="1"/>
</dbReference>
<dbReference type="InterPro" id="IPR035965">
    <property type="entry name" value="PAS-like_dom_sf"/>
</dbReference>